<dbReference type="Pfam" id="PF02120">
    <property type="entry name" value="Flg_hook"/>
    <property type="match status" value="1"/>
</dbReference>
<dbReference type="KEGG" id="cbar:PATL70BA_0067"/>
<dbReference type="Proteomes" id="UP000279029">
    <property type="component" value="Chromosome"/>
</dbReference>
<organism evidence="2 3">
    <name type="scientific">Petrocella atlantisensis</name>
    <dbReference type="NCBI Taxonomy" id="2173034"/>
    <lineage>
        <taxon>Bacteria</taxon>
        <taxon>Bacillati</taxon>
        <taxon>Bacillota</taxon>
        <taxon>Clostridia</taxon>
        <taxon>Lachnospirales</taxon>
        <taxon>Vallitaleaceae</taxon>
        <taxon>Petrocella</taxon>
    </lineage>
</organism>
<keyword evidence="3" id="KW-1185">Reference proteome</keyword>
<protein>
    <recommendedName>
        <fullName evidence="1">Flagellar hook-length control protein-like C-terminal domain-containing protein</fullName>
    </recommendedName>
</protein>
<proteinExistence type="predicted"/>
<gene>
    <name evidence="2" type="ORF">PATL70BA_0067</name>
</gene>
<dbReference type="InterPro" id="IPR021136">
    <property type="entry name" value="Flagellar_hook_control-like_C"/>
</dbReference>
<evidence type="ECO:0000313" key="2">
    <source>
        <dbReference type="EMBL" id="VDN45905.1"/>
    </source>
</evidence>
<sequence length="543" mass="60962">MKIDPNMIHKKYGQVQNTAETNTVKGERLTYKEGQVVKGEVLDATLTGVKIKLTNGQILDAKLAQPAMFSIGDEVALAVKEASAKQVLLTTLHQDPQLVEDKLITILENAKLPLTEENHHLVRQLIENNLPISDQSLKNFIQLTKQFPEATVKQLIFMVKHDIPVSSENIQQLTMLENNEHALMKSITSLADDITSIQRSELSTSPLIIKDTLSVDQTPIPLTLLTSDKNSSEFLSNLNQVIKATADLNIETIPMPTSKVPLGDMLLTKDVENLSRHLKHNMVEQQNNIIEKLPLSDAQKLLFEKLETPKQMNLVDLVTMTKEKLLPLDQLRGILIQLKTDSTYATLVKGMLMSKDTLGDMVQVKDYYKSLNLKMTDLIKSTELALKDESGHVLKEAQNVKSSVSFLNALGKDFSLMHLPMLLQDQLQHSELYVLGDRKKGKDGEKSITALVRLDLVNLGHTDIHIKKTGKNLDIQFFMTDEKQISVVNENLYGLHNLLNRKGFNVLSINVTPLQKSFDVVTDFLDGQDVKANISRYTFDMRA</sequence>
<feature type="domain" description="Flagellar hook-length control protein-like C-terminal" evidence="1">
    <location>
        <begin position="438"/>
        <end position="512"/>
    </location>
</feature>
<accession>A0A3P7NSM8</accession>
<reference evidence="2 3" key="1">
    <citation type="submission" date="2018-09" db="EMBL/GenBank/DDBJ databases">
        <authorList>
            <person name="Postec A."/>
        </authorList>
    </citation>
    <scope>NUCLEOTIDE SEQUENCE [LARGE SCALE GENOMIC DNA]</scope>
    <source>
        <strain evidence="2">70B-A</strain>
    </source>
</reference>
<evidence type="ECO:0000259" key="1">
    <source>
        <dbReference type="Pfam" id="PF02120"/>
    </source>
</evidence>
<evidence type="ECO:0000313" key="3">
    <source>
        <dbReference type="Proteomes" id="UP000279029"/>
    </source>
</evidence>
<dbReference type="AlphaFoldDB" id="A0A3P7NSM8"/>
<dbReference type="EMBL" id="LR130778">
    <property type="protein sequence ID" value="VDN45905.1"/>
    <property type="molecule type" value="Genomic_DNA"/>
</dbReference>
<name>A0A3P7NSM8_9FIRM</name>